<protein>
    <submittedName>
        <fullName evidence="2">Uncharacterized protein</fullName>
    </submittedName>
</protein>
<keyword evidence="1" id="KW-1133">Transmembrane helix</keyword>
<dbReference type="GeneID" id="36511525"/>
<accession>A0A2R4WZ63</accession>
<dbReference type="KEGG" id="harc:HARCEL1_03420"/>
<proteinExistence type="predicted"/>
<evidence type="ECO:0000256" key="1">
    <source>
        <dbReference type="SAM" id="Phobius"/>
    </source>
</evidence>
<sequence>MSNGSGTGLVGGLVVDLKRLHETWMEIRYPRQLNASQSVLGKWKPSTTAGMATYRLWAAIGAVVIAVLYPFVLAGYVIRFQAVKLDSLATRIGLVGVLVLAAIAWGGLSLLVRYELGVVAGGFLAVAVASVVAVVAAGGAYLTGTYGGRVSTVVIAYPLAVTAFVLPPVVAALFYAPVYEVIEPLSSSIAAWGRAHVLAPLGVRDWFVRTFDLEGATIVALWVMLSVPVGWLLGIVATLAAYVRPE</sequence>
<keyword evidence="1" id="KW-0472">Membrane</keyword>
<feature type="transmembrane region" description="Helical" evidence="1">
    <location>
        <begin position="56"/>
        <end position="80"/>
    </location>
</feature>
<organism evidence="2 3">
    <name type="scientific">Halococcoides cellulosivorans</name>
    <dbReference type="NCBI Taxonomy" id="1679096"/>
    <lineage>
        <taxon>Archaea</taxon>
        <taxon>Methanobacteriati</taxon>
        <taxon>Methanobacteriota</taxon>
        <taxon>Stenosarchaea group</taxon>
        <taxon>Halobacteria</taxon>
        <taxon>Halobacteriales</taxon>
        <taxon>Haloarculaceae</taxon>
        <taxon>Halococcoides</taxon>
    </lineage>
</organism>
<name>A0A2R4WZ63_9EURY</name>
<feature type="transmembrane region" description="Helical" evidence="1">
    <location>
        <begin position="92"/>
        <end position="112"/>
    </location>
</feature>
<feature type="transmembrane region" description="Helical" evidence="1">
    <location>
        <begin position="219"/>
        <end position="243"/>
    </location>
</feature>
<dbReference type="EMBL" id="CP028858">
    <property type="protein sequence ID" value="AWB26832.1"/>
    <property type="molecule type" value="Genomic_DNA"/>
</dbReference>
<evidence type="ECO:0000313" key="3">
    <source>
        <dbReference type="Proteomes" id="UP000244727"/>
    </source>
</evidence>
<keyword evidence="1" id="KW-0812">Transmembrane</keyword>
<feature type="transmembrane region" description="Helical" evidence="1">
    <location>
        <begin position="154"/>
        <end position="176"/>
    </location>
</feature>
<dbReference type="Proteomes" id="UP000244727">
    <property type="component" value="Chromosome"/>
</dbReference>
<evidence type="ECO:0000313" key="2">
    <source>
        <dbReference type="EMBL" id="AWB26832.1"/>
    </source>
</evidence>
<keyword evidence="3" id="KW-1185">Reference proteome</keyword>
<dbReference type="AlphaFoldDB" id="A0A2R4WZ63"/>
<dbReference type="RefSeq" id="WP_108381201.1">
    <property type="nucleotide sequence ID" value="NZ_CP028858.1"/>
</dbReference>
<reference evidence="2 3" key="1">
    <citation type="submission" date="2018-04" db="EMBL/GenBank/DDBJ databases">
        <title>Halococcoides cellulosivorans gen. nov., sp. nov., an extremely halophilic cellulose-utilizing haloarchaeon from hypersaline lakes.</title>
        <authorList>
            <person name="Sorokin D.Y."/>
            <person name="Toshchakov S.V."/>
            <person name="Samarov N.I."/>
            <person name="Korzhenkov A."/>
            <person name="Kublanov I.V."/>
        </authorList>
    </citation>
    <scope>NUCLEOTIDE SEQUENCE [LARGE SCALE GENOMIC DNA]</scope>
    <source>
        <strain evidence="2 3">HArcel1</strain>
    </source>
</reference>
<gene>
    <name evidence="2" type="ORF">HARCEL1_03420</name>
</gene>
<feature type="transmembrane region" description="Helical" evidence="1">
    <location>
        <begin position="118"/>
        <end position="142"/>
    </location>
</feature>